<feature type="transmembrane region" description="Helical" evidence="1">
    <location>
        <begin position="86"/>
        <end position="107"/>
    </location>
</feature>
<proteinExistence type="predicted"/>
<organism evidence="2">
    <name type="scientific">Bradyrhizobium quebecense</name>
    <dbReference type="NCBI Taxonomy" id="2748629"/>
    <lineage>
        <taxon>Bacteria</taxon>
        <taxon>Pseudomonadati</taxon>
        <taxon>Pseudomonadota</taxon>
        <taxon>Alphaproteobacteria</taxon>
        <taxon>Hyphomicrobiales</taxon>
        <taxon>Nitrobacteraceae</taxon>
        <taxon>Bradyrhizobium</taxon>
    </lineage>
</organism>
<feature type="transmembrane region" description="Helical" evidence="1">
    <location>
        <begin position="119"/>
        <end position="139"/>
    </location>
</feature>
<reference evidence="2" key="1">
    <citation type="submission" date="2020-06" db="EMBL/GenBank/DDBJ databases">
        <title>Whole Genome Sequence of Bradyrhizobium sp. Strain 66S1MB.</title>
        <authorList>
            <person name="Bromfield E."/>
            <person name="Cloutier S."/>
        </authorList>
    </citation>
    <scope>NUCLEOTIDE SEQUENCE</scope>
    <source>
        <strain evidence="2">66S1MB</strain>
    </source>
</reference>
<comment type="caution">
    <text evidence="2">The sequence shown here is derived from an EMBL/GenBank/DDBJ whole genome shotgun (WGS) entry which is preliminary data.</text>
</comment>
<dbReference type="InterPro" id="IPR018723">
    <property type="entry name" value="DUF2254_membrane"/>
</dbReference>
<dbReference type="AlphaFoldDB" id="A0A973WIB4"/>
<protein>
    <submittedName>
        <fullName evidence="2">DUF2254 domain-containing protein</fullName>
    </submittedName>
</protein>
<keyword evidence="1" id="KW-0472">Membrane</keyword>
<gene>
    <name evidence="2" type="ORF">HU230_06270</name>
</gene>
<dbReference type="Pfam" id="PF10011">
    <property type="entry name" value="DUF2254"/>
    <property type="match status" value="1"/>
</dbReference>
<evidence type="ECO:0000256" key="1">
    <source>
        <dbReference type="SAM" id="Phobius"/>
    </source>
</evidence>
<dbReference type="EMBL" id="JABWSX010000001">
    <property type="protein sequence ID" value="NVL05319.1"/>
    <property type="molecule type" value="Genomic_DNA"/>
</dbReference>
<evidence type="ECO:0000313" key="2">
    <source>
        <dbReference type="EMBL" id="NVL05319.1"/>
    </source>
</evidence>
<name>A0A973WIB4_9BRAD</name>
<accession>A0A973WIB4</accession>
<keyword evidence="1" id="KW-0812">Transmembrane</keyword>
<keyword evidence="1" id="KW-1133">Transmembrane helix</keyword>
<dbReference type="RefSeq" id="WP_176529360.1">
    <property type="nucleotide sequence ID" value="NZ_CP088022.1"/>
</dbReference>
<sequence>MQLWLIPTIYAALSIAGGFVVPRLESRFLAISLHLSTSSAQAYLSAVASGMMALTGIVFSIAFVLVQFNAIVYSPRLVVWFARDRLLFHSLGMFVATFMYSLATLAWVDRADAPSVPLLSAAIVAAMLMASVLMLSRLVERLNNLQITRVLQILGDKGREVIISTYQAAPWLTSGETIQAQQPSRGTVLTVKRTGNPRSVTSIDIAGLVGYARRIDGVVTLDCAVGDTLLQDTTILHAHGKVALVSEEQWNACVHLGDQRTFEQDPKYALRLLVDIAIKALSPAINDPTTAVQAIDQIEDLLRRLAKCDLETCSAHDQEGVLRVIYRMPTWEDYLALAFDEIRQFGSTSIQVMRRLRSALLELTDCIGSERAVIVQAYLSHLDSSIERSGFDLQDRAAARIEDRQGLGLSHRHEDGKVDRSALMESAGRAAS</sequence>
<feature type="transmembrane region" description="Helical" evidence="1">
    <location>
        <begin position="42"/>
        <end position="66"/>
    </location>
</feature>